<evidence type="ECO:0000256" key="1">
    <source>
        <dbReference type="SAM" id="MobiDB-lite"/>
    </source>
</evidence>
<evidence type="ECO:0000313" key="3">
    <source>
        <dbReference type="Proteomes" id="UP000248423"/>
    </source>
</evidence>
<evidence type="ECO:0000313" key="2">
    <source>
        <dbReference type="EMBL" id="PYI00559.1"/>
    </source>
</evidence>
<keyword evidence="3" id="KW-1185">Reference proteome</keyword>
<gene>
    <name evidence="2" type="ORF">BO78DRAFT_40287</name>
</gene>
<accession>A0A319EIE1</accession>
<protein>
    <submittedName>
        <fullName evidence="2">Uncharacterized protein</fullName>
    </submittedName>
</protein>
<name>A0A319EIE1_ASPSB</name>
<dbReference type="Proteomes" id="UP000248423">
    <property type="component" value="Unassembled WGS sequence"/>
</dbReference>
<dbReference type="VEuPathDB" id="FungiDB:BO78DRAFT_40287"/>
<dbReference type="AlphaFoldDB" id="A0A319EIE1"/>
<feature type="region of interest" description="Disordered" evidence="1">
    <location>
        <begin position="166"/>
        <end position="197"/>
    </location>
</feature>
<sequence>MDGASIGTECCQAVDVTCSVGPGSDECVVHGVEKLKGTVFLFSRRDEGREAQVIHQIQYHPPSATPNRLPCNEAVPFRQNPSQVGFNHERLMDVANPSLAGDAPPTDSKRPGLVCKTPCRSLPQPVLFLLPGDYIKAGPPTVCQLLVFSGGLKYLSFAEEKKRKKKKLGCRRDPKQRSTLVGSKGTSTSSPDVAQPGPCVKARVRQRLYILQYVTAELPSRSPRLRPAVCPVWLNQIKSTQLPPTTFMV</sequence>
<organism evidence="2 3">
    <name type="scientific">Aspergillus sclerotiicarbonarius (strain CBS 121057 / IBT 28362)</name>
    <dbReference type="NCBI Taxonomy" id="1448318"/>
    <lineage>
        <taxon>Eukaryota</taxon>
        <taxon>Fungi</taxon>
        <taxon>Dikarya</taxon>
        <taxon>Ascomycota</taxon>
        <taxon>Pezizomycotina</taxon>
        <taxon>Eurotiomycetes</taxon>
        <taxon>Eurotiomycetidae</taxon>
        <taxon>Eurotiales</taxon>
        <taxon>Aspergillaceae</taxon>
        <taxon>Aspergillus</taxon>
        <taxon>Aspergillus subgen. Circumdati</taxon>
    </lineage>
</organism>
<feature type="compositionally biased region" description="Polar residues" evidence="1">
    <location>
        <begin position="177"/>
        <end position="192"/>
    </location>
</feature>
<reference evidence="2 3" key="1">
    <citation type="submission" date="2018-02" db="EMBL/GenBank/DDBJ databases">
        <title>The genomes of Aspergillus section Nigri reveals drivers in fungal speciation.</title>
        <authorList>
            <consortium name="DOE Joint Genome Institute"/>
            <person name="Vesth T.C."/>
            <person name="Nybo J."/>
            <person name="Theobald S."/>
            <person name="Brandl J."/>
            <person name="Frisvad J.C."/>
            <person name="Nielsen K.F."/>
            <person name="Lyhne E.K."/>
            <person name="Kogle M.E."/>
            <person name="Kuo A."/>
            <person name="Riley R."/>
            <person name="Clum A."/>
            <person name="Nolan M."/>
            <person name="Lipzen A."/>
            <person name="Salamov A."/>
            <person name="Henrissat B."/>
            <person name="Wiebenga A."/>
            <person name="De vries R.P."/>
            <person name="Grigoriev I.V."/>
            <person name="Mortensen U.H."/>
            <person name="Andersen M.R."/>
            <person name="Baker S.E."/>
        </authorList>
    </citation>
    <scope>NUCLEOTIDE SEQUENCE [LARGE SCALE GENOMIC DNA]</scope>
    <source>
        <strain evidence="2 3">CBS 121057</strain>
    </source>
</reference>
<dbReference type="EMBL" id="KZ826445">
    <property type="protein sequence ID" value="PYI00559.1"/>
    <property type="molecule type" value="Genomic_DNA"/>
</dbReference>
<proteinExistence type="predicted"/>